<evidence type="ECO:0000256" key="8">
    <source>
        <dbReference type="PROSITE-ProRule" id="PRU01360"/>
    </source>
</evidence>
<dbReference type="SUPFAM" id="SSF49464">
    <property type="entry name" value="Carboxypeptidase regulatory domain-like"/>
    <property type="match status" value="1"/>
</dbReference>
<evidence type="ECO:0000256" key="1">
    <source>
        <dbReference type="ARBA" id="ARBA00004571"/>
    </source>
</evidence>
<evidence type="ECO:0000313" key="11">
    <source>
        <dbReference type="EMBL" id="SFW11860.1"/>
    </source>
</evidence>
<dbReference type="PANTHER" id="PTHR30069">
    <property type="entry name" value="TONB-DEPENDENT OUTER MEMBRANE RECEPTOR"/>
    <property type="match status" value="1"/>
</dbReference>
<dbReference type="Gene3D" id="2.40.170.20">
    <property type="entry name" value="TonB-dependent receptor, beta-barrel domain"/>
    <property type="match status" value="1"/>
</dbReference>
<feature type="signal peptide" evidence="9">
    <location>
        <begin position="1"/>
        <end position="19"/>
    </location>
</feature>
<evidence type="ECO:0000256" key="4">
    <source>
        <dbReference type="ARBA" id="ARBA00022692"/>
    </source>
</evidence>
<dbReference type="InterPro" id="IPR039426">
    <property type="entry name" value="TonB-dep_rcpt-like"/>
</dbReference>
<dbReference type="NCBIfam" id="TIGR04057">
    <property type="entry name" value="SusC_RagA_signa"/>
    <property type="match status" value="1"/>
</dbReference>
<name>A0A1K1LLU5_9FLAO</name>
<dbReference type="GO" id="GO:0009279">
    <property type="term" value="C:cell outer membrane"/>
    <property type="evidence" value="ECO:0007669"/>
    <property type="project" value="UniProtKB-SubCell"/>
</dbReference>
<evidence type="ECO:0000259" key="10">
    <source>
        <dbReference type="Pfam" id="PF07715"/>
    </source>
</evidence>
<dbReference type="AlphaFoldDB" id="A0A1K1LLU5"/>
<dbReference type="STRING" id="1150368.SAMN02927921_00063"/>
<dbReference type="RefSeq" id="WP_072315308.1">
    <property type="nucleotide sequence ID" value="NZ_FPJE01000001.1"/>
</dbReference>
<dbReference type="NCBIfam" id="TIGR04056">
    <property type="entry name" value="OMP_RagA_SusC"/>
    <property type="match status" value="1"/>
</dbReference>
<dbReference type="GO" id="GO:0015344">
    <property type="term" value="F:siderophore uptake transmembrane transporter activity"/>
    <property type="evidence" value="ECO:0007669"/>
    <property type="project" value="TreeGrafter"/>
</dbReference>
<gene>
    <name evidence="11" type="ORF">SAMN02927921_00063</name>
</gene>
<keyword evidence="4 8" id="KW-0812">Transmembrane</keyword>
<feature type="chain" id="PRO_5012882391" evidence="9">
    <location>
        <begin position="20"/>
        <end position="1013"/>
    </location>
</feature>
<evidence type="ECO:0000256" key="5">
    <source>
        <dbReference type="ARBA" id="ARBA00022729"/>
    </source>
</evidence>
<dbReference type="Proteomes" id="UP000182248">
    <property type="component" value="Unassembled WGS sequence"/>
</dbReference>
<dbReference type="Pfam" id="PF13715">
    <property type="entry name" value="CarbopepD_reg_2"/>
    <property type="match status" value="1"/>
</dbReference>
<evidence type="ECO:0000256" key="3">
    <source>
        <dbReference type="ARBA" id="ARBA00022452"/>
    </source>
</evidence>
<keyword evidence="2 8" id="KW-0813">Transport</keyword>
<dbReference type="Gene3D" id="2.170.130.10">
    <property type="entry name" value="TonB-dependent receptor, plug domain"/>
    <property type="match status" value="1"/>
</dbReference>
<comment type="similarity">
    <text evidence="8">Belongs to the TonB-dependent receptor family.</text>
</comment>
<evidence type="ECO:0000256" key="9">
    <source>
        <dbReference type="SAM" id="SignalP"/>
    </source>
</evidence>
<evidence type="ECO:0000256" key="2">
    <source>
        <dbReference type="ARBA" id="ARBA00022448"/>
    </source>
</evidence>
<dbReference type="InterPro" id="IPR037066">
    <property type="entry name" value="Plug_dom_sf"/>
</dbReference>
<proteinExistence type="inferred from homology"/>
<keyword evidence="7 8" id="KW-0998">Cell outer membrane</keyword>
<dbReference type="PROSITE" id="PS52016">
    <property type="entry name" value="TONB_DEPENDENT_REC_3"/>
    <property type="match status" value="1"/>
</dbReference>
<dbReference type="Gene3D" id="2.60.40.1120">
    <property type="entry name" value="Carboxypeptidase-like, regulatory domain"/>
    <property type="match status" value="1"/>
</dbReference>
<keyword evidence="3 8" id="KW-1134">Transmembrane beta strand</keyword>
<accession>A0A1K1LLU5</accession>
<keyword evidence="5 9" id="KW-0732">Signal</keyword>
<evidence type="ECO:0000256" key="7">
    <source>
        <dbReference type="ARBA" id="ARBA00023237"/>
    </source>
</evidence>
<dbReference type="InterPro" id="IPR023996">
    <property type="entry name" value="TonB-dep_OMP_SusC/RagA"/>
</dbReference>
<evidence type="ECO:0000313" key="12">
    <source>
        <dbReference type="Proteomes" id="UP000182248"/>
    </source>
</evidence>
<dbReference type="Pfam" id="PF07715">
    <property type="entry name" value="Plug"/>
    <property type="match status" value="1"/>
</dbReference>
<dbReference type="EMBL" id="FPJE01000001">
    <property type="protein sequence ID" value="SFW11860.1"/>
    <property type="molecule type" value="Genomic_DNA"/>
</dbReference>
<comment type="subcellular location">
    <subcellularLocation>
        <location evidence="1 8">Cell outer membrane</location>
        <topology evidence="1 8">Multi-pass membrane protein</topology>
    </subcellularLocation>
</comment>
<keyword evidence="12" id="KW-1185">Reference proteome</keyword>
<dbReference type="PANTHER" id="PTHR30069:SF29">
    <property type="entry name" value="HEMOGLOBIN AND HEMOGLOBIN-HAPTOGLOBIN-BINDING PROTEIN 1-RELATED"/>
    <property type="match status" value="1"/>
</dbReference>
<dbReference type="InterPro" id="IPR008969">
    <property type="entry name" value="CarboxyPept-like_regulatory"/>
</dbReference>
<keyword evidence="6 8" id="KW-0472">Membrane</keyword>
<dbReference type="InterPro" id="IPR023997">
    <property type="entry name" value="TonB-dep_OMP_SusC/RagA_CS"/>
</dbReference>
<dbReference type="SUPFAM" id="SSF56935">
    <property type="entry name" value="Porins"/>
    <property type="match status" value="1"/>
</dbReference>
<dbReference type="GO" id="GO:0044718">
    <property type="term" value="P:siderophore transmembrane transport"/>
    <property type="evidence" value="ECO:0007669"/>
    <property type="project" value="TreeGrafter"/>
</dbReference>
<reference evidence="11 12" key="1">
    <citation type="submission" date="2016-11" db="EMBL/GenBank/DDBJ databases">
        <authorList>
            <person name="Jaros S."/>
            <person name="Januszkiewicz K."/>
            <person name="Wedrychowicz H."/>
        </authorList>
    </citation>
    <scope>NUCLEOTIDE SEQUENCE [LARGE SCALE GENOMIC DNA]</scope>
    <source>
        <strain evidence="11 12">CGMCC 1.12145</strain>
    </source>
</reference>
<dbReference type="InterPro" id="IPR036942">
    <property type="entry name" value="Beta-barrel_TonB_sf"/>
</dbReference>
<evidence type="ECO:0000256" key="6">
    <source>
        <dbReference type="ARBA" id="ARBA00023136"/>
    </source>
</evidence>
<dbReference type="OrthoDB" id="9768177at2"/>
<feature type="domain" description="TonB-dependent receptor plug" evidence="10">
    <location>
        <begin position="114"/>
        <end position="219"/>
    </location>
</feature>
<protein>
    <submittedName>
        <fullName evidence="11">TonB-linked outer membrane protein, SusC/RagA family</fullName>
    </submittedName>
</protein>
<organism evidence="11 12">
    <name type="scientific">Sinomicrobium oceani</name>
    <dbReference type="NCBI Taxonomy" id="1150368"/>
    <lineage>
        <taxon>Bacteria</taxon>
        <taxon>Pseudomonadati</taxon>
        <taxon>Bacteroidota</taxon>
        <taxon>Flavobacteriia</taxon>
        <taxon>Flavobacteriales</taxon>
        <taxon>Flavobacteriaceae</taxon>
        <taxon>Sinomicrobium</taxon>
    </lineage>
</organism>
<dbReference type="InterPro" id="IPR012910">
    <property type="entry name" value="Plug_dom"/>
</dbReference>
<sequence>MSKALLLFFLLTASFSLGAQTFSVSGNVTDAENNMPLPQVNIVVKGTTKGVVTDFDGNYIIESVSTGDVLVFSYIGFSTREVVLGTQQTVNISLEPNYENLNEIVVVGYGSQVKKEVTGAVSSIGAKTIEDLKPLNAAQALQGTTSGINVTPQGGAPGAEANIRIRGIATNRNNAPLIILDGFQYEGGLNSINPEDIENITVLKDAQAAIYGTIAANGVVLVTTKSGRKNQKPKIQYDAYTGIQETTRKLPVLNATEYAVLLNESYANAGQALPFPDISNLGKGTNWQDEVFRQAPVTNHNLSITGGEEKIHYSLGASHLDQEGIIGGDKADFRRSTARISLNADISEKLSVSTKLFYSRVKRHNINSFSLGSVLFNAANIAPVIDPSTANLDNTISLGNEVVNPLTQIDNTFNEYVTNRLSGTIQATLKYIRNMELQARFGFNTSNSRNREFAPIYNYGAGKIYTRTDNMVTLNKINDNDYTFDLFNTYSNVLADHHKVTFMLGMTAYKQYGEGLGGTRTGVQANSWKFADFNTATGSGDNQTNNSYAYDLRRLSYFTRLQYAFKNKYLFSAMIRRDASTLFAPEHRVAYFPSASAGWVVSEEDFFNDTGAVNFLKLRASYGVLGNDRIPTFGYLSLLNGEATYVLGNDQSLVNGYALGRLANPGIKWEEAKKFDVGLDLQLFDNKIEIIADYYRNVRENLLISNIPVSGILGTGAPGAEGPIVNAGTVENQGLEFAVNYNQTFDNGFNISAGYNIATLHNKATRVNNGTGYYEGGAFSVGQPMPARMEVGKPLGYFYGYRTDGIFQTQDEVETHPSQKALGAEARPGDIRYVDVNGDGVIDAKDRTDLGNPIPKVTMGLNLSLQYKGFDFSAYSFANLGNDIVRNYERDQPNVNKMNYRLNRWTGPGTGNSVPRVTTEPTTNHVFSDFFVEDGSFARIQSITLGYTIPDSFIKKSGLEKFRIYTKVDNVHTFTRYSGYDPTASSGDPIGSGIDYGFYPVPRTYIIGVNLQF</sequence>